<organism evidence="2 3">
    <name type="scientific">Clavelina lepadiformis</name>
    <name type="common">Light-bulb sea squirt</name>
    <name type="synonym">Ascidia lepadiformis</name>
    <dbReference type="NCBI Taxonomy" id="159417"/>
    <lineage>
        <taxon>Eukaryota</taxon>
        <taxon>Metazoa</taxon>
        <taxon>Chordata</taxon>
        <taxon>Tunicata</taxon>
        <taxon>Ascidiacea</taxon>
        <taxon>Aplousobranchia</taxon>
        <taxon>Clavelinidae</taxon>
        <taxon>Clavelina</taxon>
    </lineage>
</organism>
<dbReference type="Proteomes" id="UP001642483">
    <property type="component" value="Unassembled WGS sequence"/>
</dbReference>
<keyword evidence="3" id="KW-1185">Reference proteome</keyword>
<comment type="caution">
    <text evidence="2">The sequence shown here is derived from an EMBL/GenBank/DDBJ whole genome shotgun (WGS) entry which is preliminary data.</text>
</comment>
<protein>
    <submittedName>
        <fullName evidence="2">Uncharacterized protein</fullName>
    </submittedName>
</protein>
<feature type="signal peptide" evidence="1">
    <location>
        <begin position="1"/>
        <end position="27"/>
    </location>
</feature>
<feature type="chain" id="PRO_5047397723" evidence="1">
    <location>
        <begin position="28"/>
        <end position="399"/>
    </location>
</feature>
<evidence type="ECO:0000313" key="2">
    <source>
        <dbReference type="EMBL" id="CAK8672947.1"/>
    </source>
</evidence>
<keyword evidence="1" id="KW-0732">Signal</keyword>
<name>A0ABP0F3U4_CLALP</name>
<sequence length="399" mass="44526">MLLWPFFCCKIFLLLVTMNFQSQSGEAENCWLTSSAMNVQSTKCPCPPILDLVSQPGTGDIVRNLPTASTNKPSLQWNHGNTPYADHGFSWNGGLQGYGMQHYSSPANCMSSPFLPYSLPPSAGITQYGCSPFNQVNSSFIEGGISYVSSSVRPLALEISTNNHVLGGSLETHKETEFEEDFDLQDLGFCLTPNEADYDKIQGNYEELKHLLRPIRRKKGRASVQGYMKQKNIVAKTLRFLNEKWDCVSASKDYGHGRPTRQVTPERVDPCTVTETRCLGASLLNKCAQKGGMSYRMSVAFRHQKWRHRCGSGSATFSGHECRQKPSNLTYLCGVGGETPNKWQLYQKHILGKSAVKHMREEKQTKKLIKVLCSSPQRTLRYNNALNGENGDCASLKVQ</sequence>
<evidence type="ECO:0000313" key="3">
    <source>
        <dbReference type="Proteomes" id="UP001642483"/>
    </source>
</evidence>
<proteinExistence type="predicted"/>
<gene>
    <name evidence="2" type="ORF">CVLEPA_LOCUS2741</name>
</gene>
<evidence type="ECO:0000256" key="1">
    <source>
        <dbReference type="SAM" id="SignalP"/>
    </source>
</evidence>
<reference evidence="2 3" key="1">
    <citation type="submission" date="2024-02" db="EMBL/GenBank/DDBJ databases">
        <authorList>
            <person name="Daric V."/>
            <person name="Darras S."/>
        </authorList>
    </citation>
    <scope>NUCLEOTIDE SEQUENCE [LARGE SCALE GENOMIC DNA]</scope>
</reference>
<dbReference type="EMBL" id="CAWYQH010000002">
    <property type="protein sequence ID" value="CAK8672947.1"/>
    <property type="molecule type" value="Genomic_DNA"/>
</dbReference>
<accession>A0ABP0F3U4</accession>